<reference evidence="1" key="2">
    <citation type="journal article" date="2022" name="New Phytol.">
        <title>Evolutionary transition to the ectomycorrhizal habit in the genomes of a hyperdiverse lineage of mushroom-forming fungi.</title>
        <authorList>
            <person name="Looney B."/>
            <person name="Miyauchi S."/>
            <person name="Morin E."/>
            <person name="Drula E."/>
            <person name="Courty P.E."/>
            <person name="Kohler A."/>
            <person name="Kuo A."/>
            <person name="LaButti K."/>
            <person name="Pangilinan J."/>
            <person name="Lipzen A."/>
            <person name="Riley R."/>
            <person name="Andreopoulos W."/>
            <person name="He G."/>
            <person name="Johnson J."/>
            <person name="Nolan M."/>
            <person name="Tritt A."/>
            <person name="Barry K.W."/>
            <person name="Grigoriev I.V."/>
            <person name="Nagy L.G."/>
            <person name="Hibbett D."/>
            <person name="Henrissat B."/>
            <person name="Matheny P.B."/>
            <person name="Labbe J."/>
            <person name="Martin F.M."/>
        </authorList>
    </citation>
    <scope>NUCLEOTIDE SEQUENCE</scope>
    <source>
        <strain evidence="1">HHB10654</strain>
    </source>
</reference>
<proteinExistence type="predicted"/>
<reference evidence="1" key="1">
    <citation type="submission" date="2021-03" db="EMBL/GenBank/DDBJ databases">
        <authorList>
            <consortium name="DOE Joint Genome Institute"/>
            <person name="Ahrendt S."/>
            <person name="Looney B.P."/>
            <person name="Miyauchi S."/>
            <person name="Morin E."/>
            <person name="Drula E."/>
            <person name="Courty P.E."/>
            <person name="Chicoki N."/>
            <person name="Fauchery L."/>
            <person name="Kohler A."/>
            <person name="Kuo A."/>
            <person name="Labutti K."/>
            <person name="Pangilinan J."/>
            <person name="Lipzen A."/>
            <person name="Riley R."/>
            <person name="Andreopoulos W."/>
            <person name="He G."/>
            <person name="Johnson J."/>
            <person name="Barry K.W."/>
            <person name="Grigoriev I.V."/>
            <person name="Nagy L."/>
            <person name="Hibbett D."/>
            <person name="Henrissat B."/>
            <person name="Matheny P.B."/>
            <person name="Labbe J."/>
            <person name="Martin F."/>
        </authorList>
    </citation>
    <scope>NUCLEOTIDE SEQUENCE</scope>
    <source>
        <strain evidence="1">HHB10654</strain>
    </source>
</reference>
<gene>
    <name evidence="1" type="ORF">BV25DRAFT_1897148</name>
</gene>
<accession>A0ACB8TEI9</accession>
<comment type="caution">
    <text evidence="1">The sequence shown here is derived from an EMBL/GenBank/DDBJ whole genome shotgun (WGS) entry which is preliminary data.</text>
</comment>
<protein>
    <submittedName>
        <fullName evidence="1">Uncharacterized protein</fullName>
    </submittedName>
</protein>
<organism evidence="1 2">
    <name type="scientific">Artomyces pyxidatus</name>
    <dbReference type="NCBI Taxonomy" id="48021"/>
    <lineage>
        <taxon>Eukaryota</taxon>
        <taxon>Fungi</taxon>
        <taxon>Dikarya</taxon>
        <taxon>Basidiomycota</taxon>
        <taxon>Agaricomycotina</taxon>
        <taxon>Agaricomycetes</taxon>
        <taxon>Russulales</taxon>
        <taxon>Auriscalpiaceae</taxon>
        <taxon>Artomyces</taxon>
    </lineage>
</organism>
<dbReference type="Proteomes" id="UP000814140">
    <property type="component" value="Unassembled WGS sequence"/>
</dbReference>
<keyword evidence="2" id="KW-1185">Reference proteome</keyword>
<name>A0ACB8TEI9_9AGAM</name>
<sequence length="100" mass="10810">MSQLGISGTQSPPLEDSTPLGVSSIKGDPVKGKSDLEQRAPYAEAEYFGTANSTEVKDDTQKAKPTNVFEVPWKTAPTGSGAFKEMSNEEIREAMESSRR</sequence>
<dbReference type="EMBL" id="MU277191">
    <property type="protein sequence ID" value="KAI0066853.1"/>
    <property type="molecule type" value="Genomic_DNA"/>
</dbReference>
<evidence type="ECO:0000313" key="1">
    <source>
        <dbReference type="EMBL" id="KAI0066853.1"/>
    </source>
</evidence>
<evidence type="ECO:0000313" key="2">
    <source>
        <dbReference type="Proteomes" id="UP000814140"/>
    </source>
</evidence>